<reference evidence="2" key="1">
    <citation type="submission" date="2014-09" db="EMBL/GenBank/DDBJ databases">
        <authorList>
            <person name="Magalhaes I.L.F."/>
            <person name="Oliveira U."/>
            <person name="Santos F.R."/>
            <person name="Vidigal T.H.D.A."/>
            <person name="Brescovit A.D."/>
            <person name="Santos A.J."/>
        </authorList>
    </citation>
    <scope>NUCLEOTIDE SEQUENCE</scope>
    <source>
        <tissue evidence="2">Shoot tissue taken approximately 20 cm above the soil surface</tissue>
    </source>
</reference>
<accession>A0A0A8Y4X0</accession>
<organism evidence="2">
    <name type="scientific">Arundo donax</name>
    <name type="common">Giant reed</name>
    <name type="synonym">Donax arundinaceus</name>
    <dbReference type="NCBI Taxonomy" id="35708"/>
    <lineage>
        <taxon>Eukaryota</taxon>
        <taxon>Viridiplantae</taxon>
        <taxon>Streptophyta</taxon>
        <taxon>Embryophyta</taxon>
        <taxon>Tracheophyta</taxon>
        <taxon>Spermatophyta</taxon>
        <taxon>Magnoliopsida</taxon>
        <taxon>Liliopsida</taxon>
        <taxon>Poales</taxon>
        <taxon>Poaceae</taxon>
        <taxon>PACMAD clade</taxon>
        <taxon>Arundinoideae</taxon>
        <taxon>Arundineae</taxon>
        <taxon>Arundo</taxon>
    </lineage>
</organism>
<keyword evidence="1" id="KW-0472">Membrane</keyword>
<dbReference type="AlphaFoldDB" id="A0A0A8Y4X0"/>
<evidence type="ECO:0000313" key="2">
    <source>
        <dbReference type="EMBL" id="JAD20540.1"/>
    </source>
</evidence>
<keyword evidence="1" id="KW-1133">Transmembrane helix</keyword>
<feature type="transmembrane region" description="Helical" evidence="1">
    <location>
        <begin position="29"/>
        <end position="53"/>
    </location>
</feature>
<evidence type="ECO:0000256" key="1">
    <source>
        <dbReference type="SAM" id="Phobius"/>
    </source>
</evidence>
<name>A0A0A8Y4X0_ARUDO</name>
<dbReference type="EMBL" id="GBRH01277355">
    <property type="protein sequence ID" value="JAD20540.1"/>
    <property type="molecule type" value="Transcribed_RNA"/>
</dbReference>
<keyword evidence="1" id="KW-0812">Transmembrane</keyword>
<protein>
    <submittedName>
        <fullName evidence="2">Uncharacterized protein</fullName>
    </submittedName>
</protein>
<proteinExistence type="predicted"/>
<reference evidence="2" key="2">
    <citation type="journal article" date="2015" name="Data Brief">
        <title>Shoot transcriptome of the giant reed, Arundo donax.</title>
        <authorList>
            <person name="Barrero R.A."/>
            <person name="Guerrero F.D."/>
            <person name="Moolhuijzen P."/>
            <person name="Goolsby J.A."/>
            <person name="Tidwell J."/>
            <person name="Bellgard S.E."/>
            <person name="Bellgard M.I."/>
        </authorList>
    </citation>
    <scope>NUCLEOTIDE SEQUENCE</scope>
    <source>
        <tissue evidence="2">Shoot tissue taken approximately 20 cm above the soil surface</tissue>
    </source>
</reference>
<sequence>MECHGLACTICLKFCMPAVRYSGFCDRKLFSICHIFVPFIYKCVIFGTFFNYFPLLTVPAKLPHHAIFISLRTGKAVLFFPSANRGILSSNL</sequence>